<name>A0A562SUP8_9BACT</name>
<reference evidence="3 4" key="1">
    <citation type="journal article" date="2015" name="Stand. Genomic Sci.">
        <title>Genomic Encyclopedia of Bacterial and Archaeal Type Strains, Phase III: the genomes of soil and plant-associated and newly described type strains.</title>
        <authorList>
            <person name="Whitman W.B."/>
            <person name="Woyke T."/>
            <person name="Klenk H.P."/>
            <person name="Zhou Y."/>
            <person name="Lilburn T.G."/>
            <person name="Beck B.J."/>
            <person name="De Vos P."/>
            <person name="Vandamme P."/>
            <person name="Eisen J.A."/>
            <person name="Garrity G."/>
            <person name="Hugenholtz P."/>
            <person name="Kyrpides N.C."/>
        </authorList>
    </citation>
    <scope>NUCLEOTIDE SEQUENCE [LARGE SCALE GENOMIC DNA]</scope>
    <source>
        <strain evidence="3 4">CGMCC 1.7271</strain>
    </source>
</reference>
<protein>
    <submittedName>
        <fullName evidence="3">Gliding motility-associated-like protein</fullName>
    </submittedName>
</protein>
<dbReference type="EMBL" id="VLLE01000002">
    <property type="protein sequence ID" value="TWI85015.1"/>
    <property type="molecule type" value="Genomic_DNA"/>
</dbReference>
<evidence type="ECO:0000256" key="1">
    <source>
        <dbReference type="SAM" id="SignalP"/>
    </source>
</evidence>
<dbReference type="Pfam" id="PF13585">
    <property type="entry name" value="CHU_C"/>
    <property type="match status" value="1"/>
</dbReference>
<dbReference type="PROSITE" id="PS50835">
    <property type="entry name" value="IG_LIKE"/>
    <property type="match status" value="1"/>
</dbReference>
<feature type="domain" description="Ig-like" evidence="2">
    <location>
        <begin position="415"/>
        <end position="475"/>
    </location>
</feature>
<dbReference type="InterPro" id="IPR007110">
    <property type="entry name" value="Ig-like_dom"/>
</dbReference>
<feature type="signal peptide" evidence="1">
    <location>
        <begin position="1"/>
        <end position="28"/>
    </location>
</feature>
<feature type="chain" id="PRO_5022090456" evidence="1">
    <location>
        <begin position="29"/>
        <end position="651"/>
    </location>
</feature>
<comment type="caution">
    <text evidence="3">The sequence shown here is derived from an EMBL/GenBank/DDBJ whole genome shotgun (WGS) entry which is preliminary data.</text>
</comment>
<accession>A0A562SUP8</accession>
<dbReference type="InterPro" id="IPR026341">
    <property type="entry name" value="T9SS_type_B"/>
</dbReference>
<evidence type="ECO:0000313" key="4">
    <source>
        <dbReference type="Proteomes" id="UP000316167"/>
    </source>
</evidence>
<proteinExistence type="predicted"/>
<keyword evidence="4" id="KW-1185">Reference proteome</keyword>
<gene>
    <name evidence="3" type="ORF">IQ13_0169</name>
</gene>
<dbReference type="OrthoDB" id="1490014at2"/>
<keyword evidence="1" id="KW-0732">Signal</keyword>
<organism evidence="3 4">
    <name type="scientific">Lacibacter cauensis</name>
    <dbReference type="NCBI Taxonomy" id="510947"/>
    <lineage>
        <taxon>Bacteria</taxon>
        <taxon>Pseudomonadati</taxon>
        <taxon>Bacteroidota</taxon>
        <taxon>Chitinophagia</taxon>
        <taxon>Chitinophagales</taxon>
        <taxon>Chitinophagaceae</taxon>
        <taxon>Lacibacter</taxon>
    </lineage>
</organism>
<evidence type="ECO:0000313" key="3">
    <source>
        <dbReference type="EMBL" id="TWI85015.1"/>
    </source>
</evidence>
<sequence length="651" mass="71554">MPLFQQRNIYTTIIAVSVAVFLCFNASAQCPPNIDFERGDFSNWTAYTGTVSAATGQNVITLSSTGVVYGNQHTMFSRINNAGERDPFGNFPVVCPNGSGYSVKLGNTTGGAQAEGLSYEFTIPANMNTYSITYHYAVVFEGPNHREYEQPRLEMEVLNLTDNKVIDCSSFKFIPFGSALPGFFEAGTRQTENTPVWCKDWTAVTINLNNQAGKTIRLFFKTADCTFVRHFGYAYIDVNTECTGEFTGATYCPNDTLVNVVAPYGFQGYQWFNSNFTKVLGSSQNLSLRPPYPVGELLAVEVTPYNGYGCKDTLYARLLDTLTLKANAGKDAVFCGTTPVLLGENAKPGLTYRWSPATGLSDPNIANPFASPPVSTNYVVTVYSGGGGCFKTDTVLVKSSNPDTTLTFAGKLAFCSDSGDSAVVRVPPGAIVQWYKNDLVLSGATQNSLRITSSGTYHAVLRNTDGCELQTRRVTVEVEDPQKGITYPIRYTFINAPITLQARTFGNEVLWNPAAFLNDVSAVSPVFERPSIGNQQYNIRITSRLGCITIDTQFVKTIPGVTVYLPNAFTPNNDNLNDRFYPVTDGIKEVYSFKVFSRWGVELYSWKTNDPGWDGTFKGVPQVPGTYVWQFSGVGIDEKVYTRKGTITLIR</sequence>
<dbReference type="Proteomes" id="UP000316167">
    <property type="component" value="Unassembled WGS sequence"/>
</dbReference>
<dbReference type="RefSeq" id="WP_144883561.1">
    <property type="nucleotide sequence ID" value="NZ_VLLE01000002.1"/>
</dbReference>
<evidence type="ECO:0000259" key="2">
    <source>
        <dbReference type="PROSITE" id="PS50835"/>
    </source>
</evidence>
<dbReference type="NCBIfam" id="TIGR04131">
    <property type="entry name" value="Bac_Flav_CTERM"/>
    <property type="match status" value="1"/>
</dbReference>
<dbReference type="AlphaFoldDB" id="A0A562SUP8"/>